<dbReference type="EMBL" id="RDQH01000329">
    <property type="protein sequence ID" value="RXI03910.1"/>
    <property type="molecule type" value="Genomic_DNA"/>
</dbReference>
<protein>
    <recommendedName>
        <fullName evidence="4">NB-ARC domain-containing protein</fullName>
    </recommendedName>
</protein>
<evidence type="ECO:0000313" key="2">
    <source>
        <dbReference type="EMBL" id="RXI03910.1"/>
    </source>
</evidence>
<sequence length="218" mass="24998">MSNQENIQSCIWTQRFGHYMFRQSFDSLTALEEGGDCAAKCKNLKLLPALMHTLTALQHLWIQNLPYLVSPAQRGSPPNLQTFWIENCERMRPSVEWGLQELASLREFRIQGNKDLLETLLREQLLPATLHTLWISILSNLKSLDGKGLEHLTSLQQLRISSCESLEFLPKESLQFASISFLSEHLGFSEEEVSEQEGKRLENISRIPCIKIDDEITI</sequence>
<name>A0A498K6T1_MALDO</name>
<keyword evidence="3" id="KW-1185">Reference proteome</keyword>
<dbReference type="Gene3D" id="3.80.10.10">
    <property type="entry name" value="Ribonuclease Inhibitor"/>
    <property type="match status" value="1"/>
</dbReference>
<evidence type="ECO:0000313" key="3">
    <source>
        <dbReference type="Proteomes" id="UP000290289"/>
    </source>
</evidence>
<reference evidence="2 3" key="1">
    <citation type="submission" date="2018-10" db="EMBL/GenBank/DDBJ databases">
        <title>A high-quality apple genome assembly.</title>
        <authorList>
            <person name="Hu J."/>
        </authorList>
    </citation>
    <scope>NUCLEOTIDE SEQUENCE [LARGE SCALE GENOMIC DNA]</scope>
    <source>
        <strain evidence="3">cv. HFTH1</strain>
        <tissue evidence="2">Young leaf</tissue>
    </source>
</reference>
<keyword evidence="1" id="KW-0611">Plant defense</keyword>
<accession>A0A498K6T1</accession>
<comment type="caution">
    <text evidence="2">The sequence shown here is derived from an EMBL/GenBank/DDBJ whole genome shotgun (WGS) entry which is preliminary data.</text>
</comment>
<dbReference type="GO" id="GO:0006952">
    <property type="term" value="P:defense response"/>
    <property type="evidence" value="ECO:0007669"/>
    <property type="project" value="UniProtKB-KW"/>
</dbReference>
<organism evidence="2 3">
    <name type="scientific">Malus domestica</name>
    <name type="common">Apple</name>
    <name type="synonym">Pyrus malus</name>
    <dbReference type="NCBI Taxonomy" id="3750"/>
    <lineage>
        <taxon>Eukaryota</taxon>
        <taxon>Viridiplantae</taxon>
        <taxon>Streptophyta</taxon>
        <taxon>Embryophyta</taxon>
        <taxon>Tracheophyta</taxon>
        <taxon>Spermatophyta</taxon>
        <taxon>Magnoliopsida</taxon>
        <taxon>eudicotyledons</taxon>
        <taxon>Gunneridae</taxon>
        <taxon>Pentapetalae</taxon>
        <taxon>rosids</taxon>
        <taxon>fabids</taxon>
        <taxon>Rosales</taxon>
        <taxon>Rosaceae</taxon>
        <taxon>Amygdaloideae</taxon>
        <taxon>Maleae</taxon>
        <taxon>Malus</taxon>
    </lineage>
</organism>
<dbReference type="InterPro" id="IPR032675">
    <property type="entry name" value="LRR_dom_sf"/>
</dbReference>
<dbReference type="Proteomes" id="UP000290289">
    <property type="component" value="Chromosome 3"/>
</dbReference>
<evidence type="ECO:0000256" key="1">
    <source>
        <dbReference type="ARBA" id="ARBA00022821"/>
    </source>
</evidence>
<dbReference type="PANTHER" id="PTHR36766">
    <property type="entry name" value="PLANT BROAD-SPECTRUM MILDEW RESISTANCE PROTEIN RPW8"/>
    <property type="match status" value="1"/>
</dbReference>
<dbReference type="SUPFAM" id="SSF52047">
    <property type="entry name" value="RNI-like"/>
    <property type="match status" value="1"/>
</dbReference>
<evidence type="ECO:0008006" key="4">
    <source>
        <dbReference type="Google" id="ProtNLM"/>
    </source>
</evidence>
<proteinExistence type="predicted"/>
<dbReference type="PANTHER" id="PTHR36766:SF40">
    <property type="entry name" value="DISEASE RESISTANCE PROTEIN RGA3"/>
    <property type="match status" value="1"/>
</dbReference>
<dbReference type="AlphaFoldDB" id="A0A498K6T1"/>
<gene>
    <name evidence="2" type="ORF">DVH24_038184</name>
</gene>